<dbReference type="CDD" id="cd17920">
    <property type="entry name" value="DEXHc_RecQ"/>
    <property type="match status" value="1"/>
</dbReference>
<name>A0A3G4ZRL7_9VIRU</name>
<dbReference type="InterPro" id="IPR036388">
    <property type="entry name" value="WH-like_DNA-bd_sf"/>
</dbReference>
<feature type="domain" description="Helicase C-terminal" evidence="6">
    <location>
        <begin position="221"/>
        <end position="371"/>
    </location>
</feature>
<dbReference type="Pfam" id="PF16124">
    <property type="entry name" value="RecQ_Zn_bind"/>
    <property type="match status" value="1"/>
</dbReference>
<keyword evidence="4" id="KW-0067">ATP-binding</keyword>
<dbReference type="Pfam" id="PF09382">
    <property type="entry name" value="RQC"/>
    <property type="match status" value="1"/>
</dbReference>
<dbReference type="Gene3D" id="1.10.10.10">
    <property type="entry name" value="Winged helix-like DNA-binding domain superfamily/Winged helix DNA-binding domain"/>
    <property type="match status" value="1"/>
</dbReference>
<dbReference type="PROSITE" id="PS51192">
    <property type="entry name" value="HELICASE_ATP_BIND_1"/>
    <property type="match status" value="1"/>
</dbReference>
<evidence type="ECO:0000256" key="3">
    <source>
        <dbReference type="ARBA" id="ARBA00022806"/>
    </source>
</evidence>
<accession>A0A3G4ZRL7</accession>
<dbReference type="GO" id="GO:0006260">
    <property type="term" value="P:DNA replication"/>
    <property type="evidence" value="ECO:0007669"/>
    <property type="project" value="InterPro"/>
</dbReference>
<dbReference type="SUPFAM" id="SSF52540">
    <property type="entry name" value="P-loop containing nucleoside triphosphate hydrolases"/>
    <property type="match status" value="1"/>
</dbReference>
<dbReference type="Gene3D" id="3.40.50.300">
    <property type="entry name" value="P-loop containing nucleotide triphosphate hydrolases"/>
    <property type="match status" value="2"/>
</dbReference>
<dbReference type="GO" id="GO:0016787">
    <property type="term" value="F:hydrolase activity"/>
    <property type="evidence" value="ECO:0007669"/>
    <property type="project" value="UniProtKB-KW"/>
</dbReference>
<dbReference type="Pfam" id="PF00271">
    <property type="entry name" value="Helicase_C"/>
    <property type="match status" value="1"/>
</dbReference>
<dbReference type="InterPro" id="IPR014001">
    <property type="entry name" value="Helicase_ATP-bd"/>
</dbReference>
<dbReference type="PANTHER" id="PTHR13710">
    <property type="entry name" value="DNA HELICASE RECQ FAMILY MEMBER"/>
    <property type="match status" value="1"/>
</dbReference>
<dbReference type="GO" id="GO:0000724">
    <property type="term" value="P:double-strand break repair via homologous recombination"/>
    <property type="evidence" value="ECO:0007669"/>
    <property type="project" value="TreeGrafter"/>
</dbReference>
<dbReference type="SMART" id="SM00490">
    <property type="entry name" value="HELICc"/>
    <property type="match status" value="1"/>
</dbReference>
<dbReference type="PROSITE" id="PS51194">
    <property type="entry name" value="HELICASE_CTER"/>
    <property type="match status" value="1"/>
</dbReference>
<dbReference type="GO" id="GO:0009378">
    <property type="term" value="F:four-way junction helicase activity"/>
    <property type="evidence" value="ECO:0007669"/>
    <property type="project" value="TreeGrafter"/>
</dbReference>
<dbReference type="InterPro" id="IPR027417">
    <property type="entry name" value="P-loop_NTPase"/>
</dbReference>
<gene>
    <name evidence="7" type="ORF">Terrestrivirus10_15</name>
</gene>
<protein>
    <submittedName>
        <fullName evidence="7">DEAD/SNF2-like helicase</fullName>
    </submittedName>
</protein>
<dbReference type="InterPro" id="IPR004589">
    <property type="entry name" value="DNA_helicase_ATP-dep_RecQ"/>
</dbReference>
<dbReference type="PANTHER" id="PTHR13710:SF120">
    <property type="entry name" value="BIFUNCTIONAL 3'-5' EXONUCLEASE_ATP-DEPENDENT HELICASE WRN"/>
    <property type="match status" value="1"/>
</dbReference>
<dbReference type="InterPro" id="IPR036390">
    <property type="entry name" value="WH_DNA-bd_sf"/>
</dbReference>
<dbReference type="Pfam" id="PF00270">
    <property type="entry name" value="DEAD"/>
    <property type="match status" value="1"/>
</dbReference>
<reference evidence="7" key="1">
    <citation type="submission" date="2018-10" db="EMBL/GenBank/DDBJ databases">
        <title>Hidden diversity of soil giant viruses.</title>
        <authorList>
            <person name="Schulz F."/>
            <person name="Alteio L."/>
            <person name="Goudeau D."/>
            <person name="Ryan E.M."/>
            <person name="Malmstrom R.R."/>
            <person name="Blanchard J."/>
            <person name="Woyke T."/>
        </authorList>
    </citation>
    <scope>NUCLEOTIDE SEQUENCE</scope>
    <source>
        <strain evidence="7">TEV1</strain>
    </source>
</reference>
<evidence type="ECO:0000259" key="6">
    <source>
        <dbReference type="PROSITE" id="PS51194"/>
    </source>
</evidence>
<feature type="domain" description="Helicase ATP-binding" evidence="5">
    <location>
        <begin position="28"/>
        <end position="196"/>
    </location>
</feature>
<keyword evidence="3 7" id="KW-0347">Helicase</keyword>
<dbReference type="InterPro" id="IPR011545">
    <property type="entry name" value="DEAD/DEAH_box_helicase_dom"/>
</dbReference>
<dbReference type="EMBL" id="MK071988">
    <property type="protein sequence ID" value="AYV76631.1"/>
    <property type="molecule type" value="Genomic_DNA"/>
</dbReference>
<evidence type="ECO:0000259" key="5">
    <source>
        <dbReference type="PROSITE" id="PS51192"/>
    </source>
</evidence>
<dbReference type="InterPro" id="IPR018982">
    <property type="entry name" value="RQC_domain"/>
</dbReference>
<proteinExistence type="predicted"/>
<evidence type="ECO:0000313" key="7">
    <source>
        <dbReference type="EMBL" id="AYV76631.1"/>
    </source>
</evidence>
<dbReference type="InterPro" id="IPR001650">
    <property type="entry name" value="Helicase_C-like"/>
</dbReference>
<dbReference type="GO" id="GO:0043138">
    <property type="term" value="F:3'-5' DNA helicase activity"/>
    <property type="evidence" value="ECO:0007669"/>
    <property type="project" value="InterPro"/>
</dbReference>
<organism evidence="7">
    <name type="scientific">Terrestrivirus sp</name>
    <dbReference type="NCBI Taxonomy" id="2487775"/>
    <lineage>
        <taxon>Viruses</taxon>
        <taxon>Varidnaviria</taxon>
        <taxon>Bamfordvirae</taxon>
        <taxon>Nucleocytoviricota</taxon>
        <taxon>Megaviricetes</taxon>
        <taxon>Imitervirales</taxon>
        <taxon>Mimiviridae</taxon>
        <taxon>Klosneuvirinae</taxon>
    </lineage>
</organism>
<sequence length="606" mass="68999">MNKDDYSKLLEKYFGHSKLKPEQEQIIDSIVNFKNDAVGVLRTGYGKSVCYQLPHLITGKSVLVISPLIALMQDQKNNLEKKGIKVCSINSQSGGRNASLNSALNDGNKIIYTTPEFITKHIDFVQTLALDDRLCCVCIDEAHCVSTWGHNFRESYKLLRIIRDTIPEVPILALTATATKKVRDDICTLLKLNNPLIIIGSVKRESLYIEIRKKSKSITDDLKPIMDNFLDKKVIIYCKTIKETNSVQSALEDLGIYCLVYHAGLQANERTSIQQRFTEGECTCIIATIAFGMGVDISDIRCVIHYGCPKNIESYYQEIGRAGRDNLMSYCYMLYSTKDFIISRCFLKNITDVTEAAYQNEQIKKIERYIASDKCRQQILYEHFKENNNNNDKDNVICNNCDNCKLNKVDKIDKLNQPDKINDINKVIDKVKLSSNEKIILNAITSIRKDYDMRYGANMIVKILKGSKSEKMADWMKDFTYYGALKQLKLDDIKALIDKLKENDILCDVSIKNSLMTVIECSKKGSDLLNAGNDTDKNNVLDNLNDLNDDMVDLLKPKLQPRLQPKLQPKLEYNLSDESNKKIIKKPVKKILIKVKSKPKNAINLS</sequence>
<dbReference type="SUPFAM" id="SSF46785">
    <property type="entry name" value="Winged helix' DNA-binding domain"/>
    <property type="match status" value="1"/>
</dbReference>
<evidence type="ECO:0000256" key="4">
    <source>
        <dbReference type="ARBA" id="ARBA00022840"/>
    </source>
</evidence>
<dbReference type="GO" id="GO:0003676">
    <property type="term" value="F:nucleic acid binding"/>
    <property type="evidence" value="ECO:0007669"/>
    <property type="project" value="InterPro"/>
</dbReference>
<evidence type="ECO:0000256" key="1">
    <source>
        <dbReference type="ARBA" id="ARBA00022741"/>
    </source>
</evidence>
<keyword evidence="2" id="KW-0378">Hydrolase</keyword>
<keyword evidence="1" id="KW-0547">Nucleotide-binding</keyword>
<dbReference type="SMART" id="SM00487">
    <property type="entry name" value="DEXDc"/>
    <property type="match status" value="1"/>
</dbReference>
<dbReference type="GO" id="GO:0005524">
    <property type="term" value="F:ATP binding"/>
    <property type="evidence" value="ECO:0007669"/>
    <property type="project" value="UniProtKB-KW"/>
</dbReference>
<dbReference type="InterPro" id="IPR032284">
    <property type="entry name" value="RecQ_Zn-bd"/>
</dbReference>
<dbReference type="NCBIfam" id="TIGR00614">
    <property type="entry name" value="recQ_fam"/>
    <property type="match status" value="1"/>
</dbReference>
<evidence type="ECO:0000256" key="2">
    <source>
        <dbReference type="ARBA" id="ARBA00022801"/>
    </source>
</evidence>